<evidence type="ECO:0000256" key="1">
    <source>
        <dbReference type="ARBA" id="ARBA00023012"/>
    </source>
</evidence>
<gene>
    <name evidence="6" type="ORF">PTD2_05310</name>
</gene>
<feature type="modified residue" description="4-aspartylphosphate" evidence="3">
    <location>
        <position position="58"/>
    </location>
</feature>
<dbReference type="InterPro" id="IPR007492">
    <property type="entry name" value="LytTR_DNA-bd_dom"/>
</dbReference>
<dbReference type="InterPro" id="IPR001789">
    <property type="entry name" value="Sig_transdc_resp-reg_receiver"/>
</dbReference>
<dbReference type="Pfam" id="PF00072">
    <property type="entry name" value="Response_reg"/>
    <property type="match status" value="1"/>
</dbReference>
<keyword evidence="2" id="KW-0238">DNA-binding</keyword>
<dbReference type="EMBL" id="AAOH01000007">
    <property type="protein sequence ID" value="EAR27062.1"/>
    <property type="molecule type" value="Genomic_DNA"/>
</dbReference>
<keyword evidence="1" id="KW-0902">Two-component regulatory system</keyword>
<dbReference type="AlphaFoldDB" id="A4CDM0"/>
<dbReference type="Gene3D" id="3.40.50.2300">
    <property type="match status" value="1"/>
</dbReference>
<dbReference type="Gene3D" id="2.40.50.1020">
    <property type="entry name" value="LytTr DNA-binding domain"/>
    <property type="match status" value="1"/>
</dbReference>
<dbReference type="HOGENOM" id="CLU_000445_14_1_6"/>
<evidence type="ECO:0000256" key="2">
    <source>
        <dbReference type="ARBA" id="ARBA00023125"/>
    </source>
</evidence>
<protein>
    <submittedName>
        <fullName evidence="6">Putative response regulator</fullName>
    </submittedName>
</protein>
<dbReference type="PROSITE" id="PS50930">
    <property type="entry name" value="HTH_LYTTR"/>
    <property type="match status" value="1"/>
</dbReference>
<dbReference type="Proteomes" id="UP000006201">
    <property type="component" value="Unassembled WGS sequence"/>
</dbReference>
<keyword evidence="7" id="KW-1185">Reference proteome</keyword>
<dbReference type="SUPFAM" id="SSF52172">
    <property type="entry name" value="CheY-like"/>
    <property type="match status" value="1"/>
</dbReference>
<organism evidence="6 7">
    <name type="scientific">Pseudoalteromonas tunicata D2</name>
    <dbReference type="NCBI Taxonomy" id="87626"/>
    <lineage>
        <taxon>Bacteria</taxon>
        <taxon>Pseudomonadati</taxon>
        <taxon>Pseudomonadota</taxon>
        <taxon>Gammaproteobacteria</taxon>
        <taxon>Alteromonadales</taxon>
        <taxon>Pseudoalteromonadaceae</taxon>
        <taxon>Pseudoalteromonas</taxon>
    </lineage>
</organism>
<accession>A4CDM0</accession>
<comment type="caution">
    <text evidence="6">The sequence shown here is derived from an EMBL/GenBank/DDBJ whole genome shotgun (WGS) entry which is preliminary data.</text>
</comment>
<name>A4CDM0_9GAMM</name>
<proteinExistence type="predicted"/>
<dbReference type="PANTHER" id="PTHR48111">
    <property type="entry name" value="REGULATOR OF RPOS"/>
    <property type="match status" value="1"/>
</dbReference>
<reference evidence="6 7" key="1">
    <citation type="submission" date="2006-02" db="EMBL/GenBank/DDBJ databases">
        <authorList>
            <person name="Moran M.A."/>
            <person name="Kjelleberg S."/>
            <person name="Egan S."/>
            <person name="Saunders N."/>
            <person name="Thomas T."/>
            <person name="Ferriera S."/>
            <person name="Johnson J."/>
            <person name="Kravitz S."/>
            <person name="Halpern A."/>
            <person name="Remington K."/>
            <person name="Beeson K."/>
            <person name="Tran B."/>
            <person name="Rogers Y.-H."/>
            <person name="Friedman R."/>
            <person name="Venter J.C."/>
        </authorList>
    </citation>
    <scope>NUCLEOTIDE SEQUENCE [LARGE SCALE GENOMIC DNA]</scope>
    <source>
        <strain evidence="6 7">D2</strain>
    </source>
</reference>
<dbReference type="PANTHER" id="PTHR48111:SF69">
    <property type="entry name" value="RESPONSE REGULATOR RECEIVER"/>
    <property type="match status" value="1"/>
</dbReference>
<evidence type="ECO:0000259" key="4">
    <source>
        <dbReference type="PROSITE" id="PS50110"/>
    </source>
</evidence>
<feature type="domain" description="HTH LytTR-type" evidence="5">
    <location>
        <begin position="163"/>
        <end position="270"/>
    </location>
</feature>
<dbReference type="GO" id="GO:0000156">
    <property type="term" value="F:phosphorelay response regulator activity"/>
    <property type="evidence" value="ECO:0007669"/>
    <property type="project" value="TreeGrafter"/>
</dbReference>
<feature type="domain" description="Response regulatory" evidence="4">
    <location>
        <begin position="6"/>
        <end position="121"/>
    </location>
</feature>
<dbReference type="SMART" id="SM00850">
    <property type="entry name" value="LytTR"/>
    <property type="match status" value="1"/>
</dbReference>
<sequence length="270" mass="31146">MSQVYTALIADDEPLLRRHLIHLLDELWPELTIIAQASDGEDAWEKVLETEPDIAFLDIRMPALDGISLCKRFTGLDKIPHVVFTTAYDQHAVEAFENQAIDYLLKPIEEERLNKTILRLKTQLAEKQNNEPEANNTTEQQKLLALLEKVLPATAPTAQLKWIRASKNNVIHMIDIAEVDYFLAEDKYTTVSCDEEKYLIKTTITSLVEQLDSDVFWRVHRNCIVRVSQIAKVERDFSGYLFVYLKQSAKTGQPVRLNVSRSYQHLFKQM</sequence>
<dbReference type="InterPro" id="IPR011006">
    <property type="entry name" value="CheY-like_superfamily"/>
</dbReference>
<dbReference type="InterPro" id="IPR039420">
    <property type="entry name" value="WalR-like"/>
</dbReference>
<dbReference type="GO" id="GO:0032993">
    <property type="term" value="C:protein-DNA complex"/>
    <property type="evidence" value="ECO:0007669"/>
    <property type="project" value="TreeGrafter"/>
</dbReference>
<evidence type="ECO:0000259" key="5">
    <source>
        <dbReference type="PROSITE" id="PS50930"/>
    </source>
</evidence>
<dbReference type="GO" id="GO:0005829">
    <property type="term" value="C:cytosol"/>
    <property type="evidence" value="ECO:0007669"/>
    <property type="project" value="TreeGrafter"/>
</dbReference>
<dbReference type="SMART" id="SM00448">
    <property type="entry name" value="REC"/>
    <property type="match status" value="1"/>
</dbReference>
<dbReference type="OrthoDB" id="236568at2"/>
<evidence type="ECO:0000313" key="7">
    <source>
        <dbReference type="Proteomes" id="UP000006201"/>
    </source>
</evidence>
<keyword evidence="3" id="KW-0597">Phosphoprotein</keyword>
<evidence type="ECO:0000313" key="6">
    <source>
        <dbReference type="EMBL" id="EAR27062.1"/>
    </source>
</evidence>
<evidence type="ECO:0000256" key="3">
    <source>
        <dbReference type="PROSITE-ProRule" id="PRU00169"/>
    </source>
</evidence>
<dbReference type="STRING" id="87626.PTD2_05310"/>
<dbReference type="Pfam" id="PF04397">
    <property type="entry name" value="LytTR"/>
    <property type="match status" value="1"/>
</dbReference>
<dbReference type="eggNOG" id="COG3279">
    <property type="taxonomic scope" value="Bacteria"/>
</dbReference>
<dbReference type="RefSeq" id="WP_009838925.1">
    <property type="nucleotide sequence ID" value="NZ_AAOH01000007.1"/>
</dbReference>
<dbReference type="PROSITE" id="PS50110">
    <property type="entry name" value="RESPONSE_REGULATORY"/>
    <property type="match status" value="1"/>
</dbReference>
<dbReference type="GO" id="GO:0000976">
    <property type="term" value="F:transcription cis-regulatory region binding"/>
    <property type="evidence" value="ECO:0007669"/>
    <property type="project" value="TreeGrafter"/>
</dbReference>
<dbReference type="GO" id="GO:0006355">
    <property type="term" value="P:regulation of DNA-templated transcription"/>
    <property type="evidence" value="ECO:0007669"/>
    <property type="project" value="TreeGrafter"/>
</dbReference>